<gene>
    <name evidence="1" type="ORF">SAMN04487996_106208</name>
</gene>
<accession>A0A1G7EYB3</accession>
<dbReference type="Pfam" id="PF17642">
    <property type="entry name" value="TssD"/>
    <property type="match status" value="1"/>
</dbReference>
<evidence type="ECO:0000313" key="2">
    <source>
        <dbReference type="Proteomes" id="UP000198748"/>
    </source>
</evidence>
<keyword evidence="2" id="KW-1185">Reference proteome</keyword>
<dbReference type="InterPro" id="IPR041408">
    <property type="entry name" value="Hcp_Tssd"/>
</dbReference>
<reference evidence="2" key="1">
    <citation type="submission" date="2016-10" db="EMBL/GenBank/DDBJ databases">
        <authorList>
            <person name="Varghese N."/>
            <person name="Submissions S."/>
        </authorList>
    </citation>
    <scope>NUCLEOTIDE SEQUENCE [LARGE SCALE GENOMIC DNA]</scope>
    <source>
        <strain evidence="2">DSM 25329</strain>
    </source>
</reference>
<dbReference type="STRING" id="659014.SAMN04487996_106208"/>
<evidence type="ECO:0000313" key="1">
    <source>
        <dbReference type="EMBL" id="SDE68638.1"/>
    </source>
</evidence>
<dbReference type="EMBL" id="FNAN01000006">
    <property type="protein sequence ID" value="SDE68638.1"/>
    <property type="molecule type" value="Genomic_DNA"/>
</dbReference>
<organism evidence="1 2">
    <name type="scientific">Dyadobacter soli</name>
    <dbReference type="NCBI Taxonomy" id="659014"/>
    <lineage>
        <taxon>Bacteria</taxon>
        <taxon>Pseudomonadati</taxon>
        <taxon>Bacteroidota</taxon>
        <taxon>Cytophagia</taxon>
        <taxon>Cytophagales</taxon>
        <taxon>Spirosomataceae</taxon>
        <taxon>Dyadobacter</taxon>
    </lineage>
</organism>
<dbReference type="AlphaFoldDB" id="A0A1G7EYB3"/>
<proteinExistence type="predicted"/>
<dbReference type="GO" id="GO:0033104">
    <property type="term" value="C:type VI protein secretion system complex"/>
    <property type="evidence" value="ECO:0007669"/>
    <property type="project" value="InterPro"/>
</dbReference>
<dbReference type="OrthoDB" id="955509at2"/>
<dbReference type="Proteomes" id="UP000198748">
    <property type="component" value="Unassembled WGS sequence"/>
</dbReference>
<dbReference type="RefSeq" id="WP_090149428.1">
    <property type="nucleotide sequence ID" value="NZ_FNAN01000006.1"/>
</dbReference>
<name>A0A1G7EYB3_9BACT</name>
<sequence length="166" mass="18884">MADQDASIGVEAHLTLDGKEFTVRKIAYGCNRNADERGSPTDSPKARLIRMTIAPTQDDDFALLYDWAFKNDRQLSGKVEFKYDNDSQILRKMEFEEAYCVGFKESFRAKQSTVRGHQLAHVPDVKGYLPQHRGKFYFISDSSVTLVYELVILPKKVKIGQVEISS</sequence>
<protein>
    <submittedName>
        <fullName evidence="1">Uncharacterized protein</fullName>
    </submittedName>
</protein>